<organism evidence="1 2">
    <name type="scientific">Streptococcus mitis</name>
    <dbReference type="NCBI Taxonomy" id="28037"/>
    <lineage>
        <taxon>Bacteria</taxon>
        <taxon>Bacillati</taxon>
        <taxon>Bacillota</taxon>
        <taxon>Bacilli</taxon>
        <taxon>Lactobacillales</taxon>
        <taxon>Streptococcaceae</taxon>
        <taxon>Streptococcus</taxon>
        <taxon>Streptococcus mitis group</taxon>
    </lineage>
</organism>
<proteinExistence type="predicted"/>
<sequence>MDYVARIHLKRNDNIRQELIDFCLNNSEQYLALGWSRLSSDISEDDFNEYYRRIKKERGRANPAINVFKDSKIDDLFWTRDLNGNYWICKAKSSAKVVCDTNLDIGSIISVDAFNVGMQVPGQIKSSFNRPRGSTIERIWDKSIIEYSKLLFNISSKNNYFEITPFRGGLLNNLPEFDLEELVISYLQIKENYYVLSNSIAKKSTTIKIECEMISRDINNPRKAVVQVKGKKANELDALEFEQYVDDGYLVYLYAPRVINLDKIENLFRIGDNDLLDFYEKYKLILPASITQWEDLFTSESD</sequence>
<protein>
    <submittedName>
        <fullName evidence="1">Ribonuclease D</fullName>
    </submittedName>
</protein>
<reference evidence="1 2" key="1">
    <citation type="journal article" date="2016" name="Eur. J. Clin. Microbiol. Infect. Dis.">
        <title>Whole genome sequencing as a tool for phylogenetic analysis of clinical strains of Mitis group streptococci.</title>
        <authorList>
            <person name="Rasmussen L.H."/>
            <person name="Dargis R."/>
            <person name="Hojholt K."/>
            <person name="Christensen J.J."/>
            <person name="Skovgaard O."/>
            <person name="Justesen U.S."/>
            <person name="Rosenvinge F.S."/>
            <person name="Moser C."/>
            <person name="Lukjancenko O."/>
            <person name="Rasmussen S."/>
            <person name="Nielsen X.C."/>
        </authorList>
    </citation>
    <scope>NUCLEOTIDE SEQUENCE [LARGE SCALE GENOMIC DNA]</scope>
    <source>
        <strain evidence="1 2">B_009152_10</strain>
    </source>
</reference>
<accession>A0A1X1L784</accession>
<dbReference type="Proteomes" id="UP000193206">
    <property type="component" value="Unassembled WGS sequence"/>
</dbReference>
<dbReference type="AlphaFoldDB" id="A0A1X1L784"/>
<dbReference type="EMBL" id="NCVN01000016">
    <property type="protein sequence ID" value="ORP07566.1"/>
    <property type="molecule type" value="Genomic_DNA"/>
</dbReference>
<evidence type="ECO:0000313" key="2">
    <source>
        <dbReference type="Proteomes" id="UP000193206"/>
    </source>
</evidence>
<dbReference type="RefSeq" id="WP_084930017.1">
    <property type="nucleotide sequence ID" value="NZ_NCVN01000016.1"/>
</dbReference>
<evidence type="ECO:0000313" key="1">
    <source>
        <dbReference type="EMBL" id="ORP07566.1"/>
    </source>
</evidence>
<comment type="caution">
    <text evidence="1">The sequence shown here is derived from an EMBL/GenBank/DDBJ whole genome shotgun (WGS) entry which is preliminary data.</text>
</comment>
<name>A0A1X1L784_STRMT</name>
<gene>
    <name evidence="1" type="ORF">B7692_04370</name>
</gene>